<gene>
    <name evidence="1" type="ORF">EST38_g8548</name>
</gene>
<proteinExistence type="predicted"/>
<dbReference type="OrthoDB" id="2788229at2759"/>
<evidence type="ECO:0000313" key="1">
    <source>
        <dbReference type="EMBL" id="RXW17308.1"/>
    </source>
</evidence>
<organism evidence="1 2">
    <name type="scientific">Candolleomyces aberdarensis</name>
    <dbReference type="NCBI Taxonomy" id="2316362"/>
    <lineage>
        <taxon>Eukaryota</taxon>
        <taxon>Fungi</taxon>
        <taxon>Dikarya</taxon>
        <taxon>Basidiomycota</taxon>
        <taxon>Agaricomycotina</taxon>
        <taxon>Agaricomycetes</taxon>
        <taxon>Agaricomycetidae</taxon>
        <taxon>Agaricales</taxon>
        <taxon>Agaricineae</taxon>
        <taxon>Psathyrellaceae</taxon>
        <taxon>Candolleomyces</taxon>
    </lineage>
</organism>
<comment type="caution">
    <text evidence="1">The sequence shown here is derived from an EMBL/GenBank/DDBJ whole genome shotgun (WGS) entry which is preliminary data.</text>
</comment>
<reference evidence="1 2" key="1">
    <citation type="submission" date="2019-01" db="EMBL/GenBank/DDBJ databases">
        <title>Draft genome sequence of Psathyrella aberdarensis IHI B618.</title>
        <authorList>
            <person name="Buettner E."/>
            <person name="Kellner H."/>
        </authorList>
    </citation>
    <scope>NUCLEOTIDE SEQUENCE [LARGE SCALE GENOMIC DNA]</scope>
    <source>
        <strain evidence="1 2">IHI B618</strain>
    </source>
</reference>
<dbReference type="AlphaFoldDB" id="A0A4V1Q345"/>
<evidence type="ECO:0000313" key="2">
    <source>
        <dbReference type="Proteomes" id="UP000290288"/>
    </source>
</evidence>
<accession>A0A4V1Q345</accession>
<keyword evidence="2" id="KW-1185">Reference proteome</keyword>
<dbReference type="STRING" id="2316362.A0A4V1Q345"/>
<sequence>MPHPLSVQLAGLMEGDDSLYTEDAAVDSRSTGAGPRRVGRVRHSSNRLLLKLCTNTLQRRSQKKSPSSPIPSSVDLLNARTSCHSTSNLPSSPPTILSKTGCAKAVLPLEILNIIVTNDLKHDIPTLKSFSLSCRYFCRKTRPLIFNRLKLYMHPSHRKTRGIELCELLATSRHLLPYIKHAMLFNLFPEDSCFSSQREDREALRMLMNLPALTKISIHSYNNKPWGSVPRDVQLAIKTSLRGKHVSSVEVIAMSDFPVYLLDGCRSLKELSLAASPSCYPVTDKDGVAKKTMTFPLPQHNRTPIHLERLSLTMSTNNLAELTDWILSSDCALDVSRVKSLQIRHRAGYSFYKHQMAVSGLLSECSATLEELEVDVYTPGHKVNITSPCPDQPESEETRTVEDVYKLLDIGRLACLRRLSLSFGLPDVYDQCRHVSLLAQMFRNCGKVTPSKLEEIGIFIWITNPCRELAEEDLRRRIVESGSWDMLDFFLSTMDQDRASLGCGSLVEGVPLGARVVGPSSVPRLQSLKIQLTKIKDREEAARLMNICLPRLTRRDVVHVQDRLQWID</sequence>
<dbReference type="Proteomes" id="UP000290288">
    <property type="component" value="Unassembled WGS sequence"/>
</dbReference>
<dbReference type="EMBL" id="SDEE01000351">
    <property type="protein sequence ID" value="RXW17308.1"/>
    <property type="molecule type" value="Genomic_DNA"/>
</dbReference>
<protein>
    <submittedName>
        <fullName evidence="1">Uncharacterized protein</fullName>
    </submittedName>
</protein>
<name>A0A4V1Q345_9AGAR</name>